<feature type="compositionally biased region" description="Basic and acidic residues" evidence="1">
    <location>
        <begin position="89"/>
        <end position="98"/>
    </location>
</feature>
<keyword evidence="3" id="KW-1185">Reference proteome</keyword>
<reference evidence="2" key="1">
    <citation type="submission" date="2022-12" db="EMBL/GenBank/DDBJ databases">
        <title>Draft genome assemblies for two species of Escallonia (Escalloniales).</title>
        <authorList>
            <person name="Chanderbali A."/>
            <person name="Dervinis C."/>
            <person name="Anghel I."/>
            <person name="Soltis D."/>
            <person name="Soltis P."/>
            <person name="Zapata F."/>
        </authorList>
    </citation>
    <scope>NUCLEOTIDE SEQUENCE</scope>
    <source>
        <strain evidence="2">UCBG64.0493</strain>
        <tissue evidence="2">Leaf</tissue>
    </source>
</reference>
<dbReference type="CDD" id="cd00303">
    <property type="entry name" value="retropepsin_like"/>
    <property type="match status" value="1"/>
</dbReference>
<evidence type="ECO:0000313" key="3">
    <source>
        <dbReference type="Proteomes" id="UP001188597"/>
    </source>
</evidence>
<feature type="region of interest" description="Disordered" evidence="1">
    <location>
        <begin position="248"/>
        <end position="296"/>
    </location>
</feature>
<dbReference type="PANTHER" id="PTHR33240">
    <property type="entry name" value="OS08G0508500 PROTEIN"/>
    <property type="match status" value="1"/>
</dbReference>
<feature type="region of interest" description="Disordered" evidence="1">
    <location>
        <begin position="1"/>
        <end position="99"/>
    </location>
</feature>
<feature type="compositionally biased region" description="Polar residues" evidence="1">
    <location>
        <begin position="28"/>
        <end position="38"/>
    </location>
</feature>
<dbReference type="Proteomes" id="UP001188597">
    <property type="component" value="Unassembled WGS sequence"/>
</dbReference>
<proteinExistence type="predicted"/>
<evidence type="ECO:0000313" key="2">
    <source>
        <dbReference type="EMBL" id="KAK3032308.1"/>
    </source>
</evidence>
<feature type="region of interest" description="Disordered" evidence="1">
    <location>
        <begin position="373"/>
        <end position="393"/>
    </location>
</feature>
<sequence>MAVAPPSTHHSHLDPSDLRLRLTSRSSYGSKYRSTADPTYNPKEKSEDHITRSGSCYRRDPSVKDSTNSSPEQVARVETPRRSIHRKRTPESRSKNETPGRWSLDIILQNDLAQWMNLDIRCRRPSRRQSYLPIFECLNVTSTTELGIQENMFTSFKQTCYSSSRSRRKNSASLLNIVQEKNESLACFLERFNAATLEIDNLDESVKYTAFLRGLRPTSKFAFSVNKSPPGNMKALLEKANKYIQAEEYLETHRGRRGKGKEEQKKRSRELTPPQGGKPTKRSKRDERRPKEPFAWENLTPLNAKPSQILHEIKDNKALQWPDKLKSRPNKRNKDLWCHFHNDHGHTTDNCGSLKRAIEALIKRGQLRKFVAPREERQQTPPAIEEREDREENAGIINTISGGLVAGGSSGRARKAYAREVYITSQPSNKKSKTVPVAAITFSDEDSKDIQTPHDEPLVITVRAGNFDVKRVLIDDGSSAEILFFDAFKKMNILTDRLRKMDTPLYGFSNHPVAAEGIIALPVAIGTPPAQANFMLDFVVVKVPSAYNAILGRPALNQLQAVVSTYHLKMKFPTEHGIGEVKGDQTIARQCYVTSCRPKKAKKLDSEEILI</sequence>
<dbReference type="Gene3D" id="2.40.70.10">
    <property type="entry name" value="Acid Proteases"/>
    <property type="match status" value="1"/>
</dbReference>
<feature type="compositionally biased region" description="Basic and acidic residues" evidence="1">
    <location>
        <begin position="284"/>
        <end position="294"/>
    </location>
</feature>
<evidence type="ECO:0008006" key="4">
    <source>
        <dbReference type="Google" id="ProtNLM"/>
    </source>
</evidence>
<dbReference type="PANTHER" id="PTHR33240:SF8">
    <property type="entry name" value="OS03G0439900 PROTEIN"/>
    <property type="match status" value="1"/>
</dbReference>
<feature type="compositionally biased region" description="Basic and acidic residues" evidence="1">
    <location>
        <begin position="42"/>
        <end position="63"/>
    </location>
</feature>
<dbReference type="AlphaFoldDB" id="A0AA89B9T6"/>
<dbReference type="EMBL" id="JAVXUP010000274">
    <property type="protein sequence ID" value="KAK3032308.1"/>
    <property type="molecule type" value="Genomic_DNA"/>
</dbReference>
<accession>A0AA89B9T6</accession>
<evidence type="ECO:0000256" key="1">
    <source>
        <dbReference type="SAM" id="MobiDB-lite"/>
    </source>
</evidence>
<dbReference type="InterPro" id="IPR021109">
    <property type="entry name" value="Peptidase_aspartic_dom_sf"/>
</dbReference>
<comment type="caution">
    <text evidence="2">The sequence shown here is derived from an EMBL/GenBank/DDBJ whole genome shotgun (WGS) entry which is preliminary data.</text>
</comment>
<organism evidence="2 3">
    <name type="scientific">Escallonia herrerae</name>
    <dbReference type="NCBI Taxonomy" id="1293975"/>
    <lineage>
        <taxon>Eukaryota</taxon>
        <taxon>Viridiplantae</taxon>
        <taxon>Streptophyta</taxon>
        <taxon>Embryophyta</taxon>
        <taxon>Tracheophyta</taxon>
        <taxon>Spermatophyta</taxon>
        <taxon>Magnoliopsida</taxon>
        <taxon>eudicotyledons</taxon>
        <taxon>Gunneridae</taxon>
        <taxon>Pentapetalae</taxon>
        <taxon>asterids</taxon>
        <taxon>campanulids</taxon>
        <taxon>Escalloniales</taxon>
        <taxon>Escalloniaceae</taxon>
        <taxon>Escallonia</taxon>
    </lineage>
</organism>
<gene>
    <name evidence="2" type="ORF">RJ639_036265</name>
</gene>
<feature type="compositionally biased region" description="Basic and acidic residues" evidence="1">
    <location>
        <begin position="11"/>
        <end position="20"/>
    </location>
</feature>
<protein>
    <recommendedName>
        <fullName evidence="4">Retrotransposon gag domain-containing protein</fullName>
    </recommendedName>
</protein>
<name>A0AA89B9T6_9ASTE</name>